<dbReference type="PANTHER" id="PTHR47235:SF1">
    <property type="entry name" value="BLR6548 PROTEIN"/>
    <property type="match status" value="1"/>
</dbReference>
<dbReference type="InterPro" id="IPR009056">
    <property type="entry name" value="Cyt_c-like_dom"/>
</dbReference>
<evidence type="ECO:0000259" key="7">
    <source>
        <dbReference type="PROSITE" id="PS51007"/>
    </source>
</evidence>
<dbReference type="Pfam" id="PF13458">
    <property type="entry name" value="Peripla_BP_6"/>
    <property type="match status" value="1"/>
</dbReference>
<feature type="domain" description="Cytochrome c" evidence="7">
    <location>
        <begin position="92"/>
        <end position="218"/>
    </location>
</feature>
<keyword evidence="3 6" id="KW-0479">Metal-binding</keyword>
<evidence type="ECO:0000256" key="5">
    <source>
        <dbReference type="ARBA" id="ARBA00023004"/>
    </source>
</evidence>
<name>A0A2A3LXC8_PSEDL</name>
<dbReference type="AlphaFoldDB" id="A0A2A3LXC8"/>
<dbReference type="PROSITE" id="PS51007">
    <property type="entry name" value="CYTC"/>
    <property type="match status" value="1"/>
</dbReference>
<evidence type="ECO:0000256" key="1">
    <source>
        <dbReference type="ARBA" id="ARBA00010062"/>
    </source>
</evidence>
<sequence length="574" mass="61773">MRSLRHWPLWHLPLWELALWMRSLWERPCVAKGARSAPRYLGWCNYRRGCCAALSRRKAAPTKTAPTGLAIWLAFVLGMAHFSSAFALDLTEHEQAGKHLYRQGVSSSDAQLQARVGASDMTVPASVLPCASCHGNDGRGRAEGGVRPPSLDWQRLALGQGEREVNGRRYPAYTDSSLARAIQHGVDPAGNRLDPAMPRFELTLADQRNLTAYLKRLAQERDPGVEEGVLRLGTLLPASGPLTEAGQVVRAVLEDGLTQLNQQGGIHGRRLELVVLDPGSDPASAERALKQLLEQEQVFALIAPLAPMLDQRLATLLAPHNVPLIGSTPRSGGSPQIFDPLPGLPAQLLSLAGHARTVLGLAANDLRVVYAGNEQAAFAEQVRERLQQQGWSPPAAQAFAGQAVDGQGIVFLGRAQAFAELASALQSAGRQPYLFAASSQVTGAVARLPEFWSQRVFLAYPYVPGDWTEQGQAILAGLQQRQGLDPRQASLQVNTLCALRLLSEALKQTGRDTSREQLIAALEGLHDVSTGLTPALGFGPGRRQGMAGAHVVAVALPGPRFTAVTPYRPLPDSP</sequence>
<dbReference type="Pfam" id="PF00034">
    <property type="entry name" value="Cytochrom_C"/>
    <property type="match status" value="1"/>
</dbReference>
<comment type="similarity">
    <text evidence="1">Belongs to the leucine-binding protein family.</text>
</comment>
<evidence type="ECO:0000256" key="6">
    <source>
        <dbReference type="PROSITE-ProRule" id="PRU00433"/>
    </source>
</evidence>
<evidence type="ECO:0000256" key="3">
    <source>
        <dbReference type="ARBA" id="ARBA00022723"/>
    </source>
</evidence>
<keyword evidence="4" id="KW-0732">Signal</keyword>
<gene>
    <name evidence="8" type="ORF">CMV24_27270</name>
</gene>
<protein>
    <submittedName>
        <fullName evidence="8">Branched-chain amino acid ABC transporter substrate-binding protein</fullName>
    </submittedName>
</protein>
<dbReference type="InterPro" id="IPR036909">
    <property type="entry name" value="Cyt_c-like_dom_sf"/>
</dbReference>
<dbReference type="InterPro" id="IPR028082">
    <property type="entry name" value="Peripla_BP_I"/>
</dbReference>
<dbReference type="PANTHER" id="PTHR47235">
    <property type="entry name" value="BLR6548 PROTEIN"/>
    <property type="match status" value="1"/>
</dbReference>
<accession>A0A2A3LXC8</accession>
<keyword evidence="2 6" id="KW-0349">Heme</keyword>
<keyword evidence="5 6" id="KW-0408">Iron</keyword>
<dbReference type="GO" id="GO:0009055">
    <property type="term" value="F:electron transfer activity"/>
    <property type="evidence" value="ECO:0007669"/>
    <property type="project" value="InterPro"/>
</dbReference>
<dbReference type="SUPFAM" id="SSF46626">
    <property type="entry name" value="Cytochrome c"/>
    <property type="match status" value="1"/>
</dbReference>
<organism evidence="8 9">
    <name type="scientific">Pseudomonas plecoglossicida</name>
    <dbReference type="NCBI Taxonomy" id="70775"/>
    <lineage>
        <taxon>Bacteria</taxon>
        <taxon>Pseudomonadati</taxon>
        <taxon>Pseudomonadota</taxon>
        <taxon>Gammaproteobacteria</taxon>
        <taxon>Pseudomonadales</taxon>
        <taxon>Pseudomonadaceae</taxon>
        <taxon>Pseudomonas</taxon>
    </lineage>
</organism>
<dbReference type="InterPro" id="IPR028081">
    <property type="entry name" value="Leu-bd"/>
</dbReference>
<evidence type="ECO:0000313" key="9">
    <source>
        <dbReference type="Proteomes" id="UP000218102"/>
    </source>
</evidence>
<evidence type="ECO:0000256" key="2">
    <source>
        <dbReference type="ARBA" id="ARBA00022617"/>
    </source>
</evidence>
<proteinExistence type="inferred from homology"/>
<dbReference type="GO" id="GO:0046872">
    <property type="term" value="F:metal ion binding"/>
    <property type="evidence" value="ECO:0007669"/>
    <property type="project" value="UniProtKB-KW"/>
</dbReference>
<evidence type="ECO:0000256" key="4">
    <source>
        <dbReference type="ARBA" id="ARBA00022729"/>
    </source>
</evidence>
<dbReference type="Proteomes" id="UP000218102">
    <property type="component" value="Unassembled WGS sequence"/>
</dbReference>
<dbReference type="EMBL" id="NTME01000050">
    <property type="protein sequence ID" value="PBJ92404.1"/>
    <property type="molecule type" value="Genomic_DNA"/>
</dbReference>
<dbReference type="Gene3D" id="1.10.760.10">
    <property type="entry name" value="Cytochrome c-like domain"/>
    <property type="match status" value="1"/>
</dbReference>
<reference evidence="8 9" key="1">
    <citation type="submission" date="2017-09" db="EMBL/GenBank/DDBJ databases">
        <authorList>
            <person name="Ehlers B."/>
            <person name="Leendertz F.H."/>
        </authorList>
    </citation>
    <scope>NUCLEOTIDE SEQUENCE [LARGE SCALE GENOMIC DNA]</scope>
    <source>
        <strain evidence="8 9">DJ-1</strain>
    </source>
</reference>
<dbReference type="Gene3D" id="3.40.50.2300">
    <property type="match status" value="1"/>
</dbReference>
<evidence type="ECO:0000313" key="8">
    <source>
        <dbReference type="EMBL" id="PBJ92404.1"/>
    </source>
</evidence>
<comment type="caution">
    <text evidence="8">The sequence shown here is derived from an EMBL/GenBank/DDBJ whole genome shotgun (WGS) entry which is preliminary data.</text>
</comment>
<dbReference type="GO" id="GO:0020037">
    <property type="term" value="F:heme binding"/>
    <property type="evidence" value="ECO:0007669"/>
    <property type="project" value="InterPro"/>
</dbReference>
<dbReference type="SUPFAM" id="SSF53822">
    <property type="entry name" value="Periplasmic binding protein-like I"/>
    <property type="match status" value="1"/>
</dbReference>